<evidence type="ECO:0000256" key="8">
    <source>
        <dbReference type="ARBA" id="ARBA00048988"/>
    </source>
</evidence>
<dbReference type="Gene3D" id="3.40.50.300">
    <property type="entry name" value="P-loop containing nucleotide triphosphate hydrolases"/>
    <property type="match status" value="2"/>
</dbReference>
<dbReference type="GO" id="GO:0000725">
    <property type="term" value="P:recombinational repair"/>
    <property type="evidence" value="ECO:0007669"/>
    <property type="project" value="TreeGrafter"/>
</dbReference>
<dbReference type="InterPro" id="IPR000212">
    <property type="entry name" value="DNA_helicase_UvrD/REP"/>
</dbReference>
<evidence type="ECO:0000256" key="7">
    <source>
        <dbReference type="ARBA" id="ARBA00034808"/>
    </source>
</evidence>
<keyword evidence="4 9" id="KW-0067">ATP-binding</keyword>
<dbReference type="InterPro" id="IPR035093">
    <property type="entry name" value="RelE/ParE_toxin_dom_sf"/>
</dbReference>
<reference evidence="11 12" key="1">
    <citation type="journal article" date="2012" name="Stand. Genomic Sci.">
        <title>Genome sequence of the soil bacterium Saccharomonospora azurea type strain (NA-128(T)).</title>
        <authorList>
            <person name="Klenk H.P."/>
            <person name="Held B."/>
            <person name="Lucas S."/>
            <person name="Lapidus A."/>
            <person name="Copeland A."/>
            <person name="Hammon N."/>
            <person name="Pitluck S."/>
            <person name="Goodwin L.A."/>
            <person name="Han C."/>
            <person name="Tapia R."/>
            <person name="Brambilla E.M."/>
            <person name="Potter G."/>
            <person name="Land M."/>
            <person name="Ivanova N."/>
            <person name="Rohde M."/>
            <person name="Goker M."/>
            <person name="Detter J.C."/>
            <person name="Kyrpides N.C."/>
            <person name="Woyke T."/>
        </authorList>
    </citation>
    <scope>NUCLEOTIDE SEQUENCE [LARGE SCALE GENOMIC DNA]</scope>
    <source>
        <strain evidence="11 12">NA-128</strain>
    </source>
</reference>
<sequence>MTVDSGATLRILERADKEILKLSRADKGAVYEFQHKFRRNPNHPGLHLKQLKGDTRLWSARVTQDYRALLLSIQDQDFLLVSVRHRKNAYDDLERYTYRINGVTGGIEVIDLAAIGDSILGRVAGDGAEPEQAADAAPPLFAHVTDEQFEELGVAPALFPAIAKVTTEEELLELADCVPQLTADVLLALYDGKTFDEVMEQITAPVAVGNPVDTEDYAAAVVRPATQVTTDDAALQAVLAESFARWQVYLHPTQRTLVEKNYNGPARVSGGPGTGKTIVALHRVKHLAEQLPEGRDKPILLTTFNRNLAADLRTRLLALGGEQLARRVDIVNIDKLASRVVAEGNDDTKRRIVGNDRALEEWRSLLLELDDQRFPPEFLAAEWAQVILGQALTSRTEYFRARRTGRGRSLKRDERDHIWQLVERFTQRLDEQGMWTMRQVAAAAARRELDRAARVEHAAANGENSLSTPEYRYRHIVVDEAQDLSAAHWTMLRAMVAKGPNDIFITGDPHQRLYDNYVTLSSLGINIRGRSAKLTLSYRTTRQILRWSMGMLTGETYDDLDGGEDDLTGYRSLLNGRDPVAHGLSTWAEERRWVAQQIKQWQDDDAGSIAIAVPTRQMADEMIRDLTDAGIDAVQVGPDGPARGDGFHVGTMHRFKGLEYQRMILSGVADGILPRQAIRHFQDSDPKRYQQERARERSLLFVAATRARDELVVTWHGKASEFLNQEGD</sequence>
<evidence type="ECO:0000256" key="4">
    <source>
        <dbReference type="ARBA" id="ARBA00022840"/>
    </source>
</evidence>
<dbReference type="Proteomes" id="UP000004705">
    <property type="component" value="Chromosome"/>
</dbReference>
<comment type="catalytic activity">
    <reaction evidence="8">
        <text>ATP + H2O = ADP + phosphate + H(+)</text>
        <dbReference type="Rhea" id="RHEA:13065"/>
        <dbReference type="ChEBI" id="CHEBI:15377"/>
        <dbReference type="ChEBI" id="CHEBI:15378"/>
        <dbReference type="ChEBI" id="CHEBI:30616"/>
        <dbReference type="ChEBI" id="CHEBI:43474"/>
        <dbReference type="ChEBI" id="CHEBI:456216"/>
        <dbReference type="EC" id="5.6.2.4"/>
    </reaction>
</comment>
<protein>
    <recommendedName>
        <fullName evidence="7">DNA 3'-5' helicase</fullName>
        <ecNumber evidence="7">5.6.2.4</ecNumber>
    </recommendedName>
</protein>
<dbReference type="InterPro" id="IPR014016">
    <property type="entry name" value="UvrD-like_ATP-bd"/>
</dbReference>
<dbReference type="Pfam" id="PF13361">
    <property type="entry name" value="UvrD_C"/>
    <property type="match status" value="1"/>
</dbReference>
<keyword evidence="3 9" id="KW-0347">Helicase</keyword>
<comment type="catalytic activity">
    <reaction evidence="6">
        <text>Couples ATP hydrolysis with the unwinding of duplex DNA by translocating in the 3'-5' direction.</text>
        <dbReference type="EC" id="5.6.2.4"/>
    </reaction>
</comment>
<dbReference type="EC" id="5.6.2.4" evidence="7"/>
<evidence type="ECO:0000313" key="11">
    <source>
        <dbReference type="EMBL" id="EHY91117.1"/>
    </source>
</evidence>
<dbReference type="AlphaFoldDB" id="H8GFT2"/>
<dbReference type="Pfam" id="PF00580">
    <property type="entry name" value="UvrD-helicase"/>
    <property type="match status" value="1"/>
</dbReference>
<dbReference type="GO" id="GO:0005524">
    <property type="term" value="F:ATP binding"/>
    <property type="evidence" value="ECO:0007669"/>
    <property type="project" value="UniProtKB-UniRule"/>
</dbReference>
<dbReference type="EMBL" id="CM001466">
    <property type="protein sequence ID" value="EHY91117.1"/>
    <property type="molecule type" value="Genomic_DNA"/>
</dbReference>
<evidence type="ECO:0000256" key="1">
    <source>
        <dbReference type="ARBA" id="ARBA00022741"/>
    </source>
</evidence>
<keyword evidence="5" id="KW-0413">Isomerase</keyword>
<evidence type="ECO:0000256" key="5">
    <source>
        <dbReference type="ARBA" id="ARBA00023235"/>
    </source>
</evidence>
<dbReference type="PANTHER" id="PTHR11070:SF45">
    <property type="entry name" value="DNA 3'-5' HELICASE"/>
    <property type="match status" value="1"/>
</dbReference>
<dbReference type="OrthoDB" id="3196525at2"/>
<gene>
    <name evidence="11" type="ORF">SacazDRAFT_04271</name>
</gene>
<evidence type="ECO:0000256" key="9">
    <source>
        <dbReference type="PROSITE-ProRule" id="PRU00560"/>
    </source>
</evidence>
<organism evidence="11 12">
    <name type="scientific">Saccharomonospora azurea NA-128</name>
    <dbReference type="NCBI Taxonomy" id="882081"/>
    <lineage>
        <taxon>Bacteria</taxon>
        <taxon>Bacillati</taxon>
        <taxon>Actinomycetota</taxon>
        <taxon>Actinomycetes</taxon>
        <taxon>Pseudonocardiales</taxon>
        <taxon>Pseudonocardiaceae</taxon>
        <taxon>Saccharomonospora</taxon>
    </lineage>
</organism>
<evidence type="ECO:0000256" key="2">
    <source>
        <dbReference type="ARBA" id="ARBA00022801"/>
    </source>
</evidence>
<evidence type="ECO:0000313" key="12">
    <source>
        <dbReference type="Proteomes" id="UP000004705"/>
    </source>
</evidence>
<keyword evidence="2 9" id="KW-0378">Hydrolase</keyword>
<dbReference type="RefSeq" id="WP_005444908.1">
    <property type="nucleotide sequence ID" value="NZ_CM001466.1"/>
</dbReference>
<dbReference type="PANTHER" id="PTHR11070">
    <property type="entry name" value="UVRD / RECB / PCRA DNA HELICASE FAMILY MEMBER"/>
    <property type="match status" value="1"/>
</dbReference>
<dbReference type="GO" id="GO:0003677">
    <property type="term" value="F:DNA binding"/>
    <property type="evidence" value="ECO:0007669"/>
    <property type="project" value="InterPro"/>
</dbReference>
<dbReference type="PROSITE" id="PS51198">
    <property type="entry name" value="UVRD_HELICASE_ATP_BIND"/>
    <property type="match status" value="1"/>
</dbReference>
<proteinExistence type="predicted"/>
<name>H8GFT2_9PSEU</name>
<evidence type="ECO:0000256" key="3">
    <source>
        <dbReference type="ARBA" id="ARBA00022806"/>
    </source>
</evidence>
<dbReference type="Gene3D" id="3.30.2310.20">
    <property type="entry name" value="RelE-like"/>
    <property type="match status" value="1"/>
</dbReference>
<dbReference type="InterPro" id="IPR027417">
    <property type="entry name" value="P-loop_NTPase"/>
</dbReference>
<dbReference type="GO" id="GO:0043138">
    <property type="term" value="F:3'-5' DNA helicase activity"/>
    <property type="evidence" value="ECO:0007669"/>
    <property type="project" value="UniProtKB-EC"/>
</dbReference>
<dbReference type="GO" id="GO:0016887">
    <property type="term" value="F:ATP hydrolysis activity"/>
    <property type="evidence" value="ECO:0007669"/>
    <property type="project" value="RHEA"/>
</dbReference>
<dbReference type="InterPro" id="IPR014017">
    <property type="entry name" value="DNA_helicase_UvrD-like_C"/>
</dbReference>
<feature type="domain" description="UvrD-like helicase ATP-binding" evidence="10">
    <location>
        <begin position="249"/>
        <end position="548"/>
    </location>
</feature>
<dbReference type="HOGENOM" id="CLU_023846_0_0_11"/>
<evidence type="ECO:0000256" key="6">
    <source>
        <dbReference type="ARBA" id="ARBA00034617"/>
    </source>
</evidence>
<dbReference type="SUPFAM" id="SSF143011">
    <property type="entry name" value="RelE-like"/>
    <property type="match status" value="1"/>
</dbReference>
<keyword evidence="12" id="KW-1185">Reference proteome</keyword>
<evidence type="ECO:0000259" key="10">
    <source>
        <dbReference type="PROSITE" id="PS51198"/>
    </source>
</evidence>
<keyword evidence="1 9" id="KW-0547">Nucleotide-binding</keyword>
<dbReference type="SUPFAM" id="SSF52540">
    <property type="entry name" value="P-loop containing nucleoside triphosphate hydrolases"/>
    <property type="match status" value="1"/>
</dbReference>
<feature type="binding site" evidence="9">
    <location>
        <begin position="270"/>
        <end position="277"/>
    </location>
    <ligand>
        <name>ATP</name>
        <dbReference type="ChEBI" id="CHEBI:30616"/>
    </ligand>
</feature>
<accession>H8GFT2</accession>